<evidence type="ECO:0000313" key="4">
    <source>
        <dbReference type="Proteomes" id="UP001642360"/>
    </source>
</evidence>
<feature type="domain" description="Disease resistance R13L4/SHOC-2-like LRR" evidence="2">
    <location>
        <begin position="7"/>
        <end position="118"/>
    </location>
</feature>
<keyword evidence="4" id="KW-1185">Reference proteome</keyword>
<reference evidence="3 4" key="1">
    <citation type="submission" date="2024-02" db="EMBL/GenBank/DDBJ databases">
        <authorList>
            <person name="Vignale AGUSTIN F."/>
            <person name="Sosa J E."/>
            <person name="Modenutti C."/>
        </authorList>
    </citation>
    <scope>NUCLEOTIDE SEQUENCE [LARGE SCALE GENOMIC DNA]</scope>
</reference>
<dbReference type="PANTHER" id="PTHR47186:SF57">
    <property type="entry name" value="OS02G0478300 PROTEIN"/>
    <property type="match status" value="1"/>
</dbReference>
<evidence type="ECO:0000313" key="3">
    <source>
        <dbReference type="EMBL" id="CAK9153236.1"/>
    </source>
</evidence>
<accession>A0ABC8SAS2</accession>
<protein>
    <recommendedName>
        <fullName evidence="2">Disease resistance R13L4/SHOC-2-like LRR domain-containing protein</fullName>
    </recommendedName>
</protein>
<dbReference type="SUPFAM" id="SSF52058">
    <property type="entry name" value="L domain-like"/>
    <property type="match status" value="1"/>
</dbReference>
<dbReference type="Gene3D" id="3.80.10.10">
    <property type="entry name" value="Ribonuclease Inhibitor"/>
    <property type="match status" value="1"/>
</dbReference>
<dbReference type="InterPro" id="IPR032675">
    <property type="entry name" value="LRR_dom_sf"/>
</dbReference>
<dbReference type="Pfam" id="PF23598">
    <property type="entry name" value="LRR_14"/>
    <property type="match status" value="1"/>
</dbReference>
<comment type="caution">
    <text evidence="3">The sequence shown here is derived from an EMBL/GenBank/DDBJ whole genome shotgun (WGS) entry which is preliminary data.</text>
</comment>
<sequence>MDTFPDGVCKLLHLRYLSMRGTSLKAIPKSIKKLRNLETLDLRYTLVEDLTVEIAGLQKLRYLHLKSVNGLGCKAPTYIGKLSSLQKLGTIDVDESNGNIILGEVGKLTQLKTLYIARLRGEDRMTFALPLQN</sequence>
<proteinExistence type="predicted"/>
<evidence type="ECO:0000256" key="1">
    <source>
        <dbReference type="ARBA" id="ARBA00022737"/>
    </source>
</evidence>
<organism evidence="3 4">
    <name type="scientific">Ilex paraguariensis</name>
    <name type="common">yerba mate</name>
    <dbReference type="NCBI Taxonomy" id="185542"/>
    <lineage>
        <taxon>Eukaryota</taxon>
        <taxon>Viridiplantae</taxon>
        <taxon>Streptophyta</taxon>
        <taxon>Embryophyta</taxon>
        <taxon>Tracheophyta</taxon>
        <taxon>Spermatophyta</taxon>
        <taxon>Magnoliopsida</taxon>
        <taxon>eudicotyledons</taxon>
        <taxon>Gunneridae</taxon>
        <taxon>Pentapetalae</taxon>
        <taxon>asterids</taxon>
        <taxon>campanulids</taxon>
        <taxon>Aquifoliales</taxon>
        <taxon>Aquifoliaceae</taxon>
        <taxon>Ilex</taxon>
    </lineage>
</organism>
<dbReference type="Proteomes" id="UP001642360">
    <property type="component" value="Unassembled WGS sequence"/>
</dbReference>
<name>A0ABC8SAS2_9AQUA</name>
<dbReference type="PANTHER" id="PTHR47186">
    <property type="entry name" value="LEUCINE-RICH REPEAT-CONTAINING PROTEIN 57"/>
    <property type="match status" value="1"/>
</dbReference>
<keyword evidence="1" id="KW-0677">Repeat</keyword>
<gene>
    <name evidence="3" type="ORF">ILEXP_LOCUS21482</name>
</gene>
<dbReference type="InterPro" id="IPR055414">
    <property type="entry name" value="LRR_R13L4/SHOC2-like"/>
</dbReference>
<dbReference type="AlphaFoldDB" id="A0ABC8SAS2"/>
<evidence type="ECO:0000259" key="2">
    <source>
        <dbReference type="Pfam" id="PF23598"/>
    </source>
</evidence>
<dbReference type="EMBL" id="CAUOFW020002369">
    <property type="protein sequence ID" value="CAK9153236.1"/>
    <property type="molecule type" value="Genomic_DNA"/>
</dbReference>